<evidence type="ECO:0000256" key="1">
    <source>
        <dbReference type="SAM" id="MobiDB-lite"/>
    </source>
</evidence>
<keyword evidence="4" id="KW-1185">Reference proteome</keyword>
<feature type="chain" id="PRO_5003638668" evidence="2">
    <location>
        <begin position="23"/>
        <end position="104"/>
    </location>
</feature>
<comment type="caution">
    <text evidence="3">The sequence shown here is derived from an EMBL/GenBank/DDBJ whole genome shotgun (WGS) entry which is preliminary data.</text>
</comment>
<evidence type="ECO:0000313" key="4">
    <source>
        <dbReference type="Proteomes" id="UP000004374"/>
    </source>
</evidence>
<dbReference type="RefSeq" id="WP_008218305.1">
    <property type="nucleotide sequence ID" value="NZ_BAFK01000002.1"/>
</dbReference>
<gene>
    <name evidence="3" type="ORF">RNAN_0442</name>
</gene>
<organism evidence="3 4">
    <name type="scientific">Rheinheimera nanhaiensis E407-8</name>
    <dbReference type="NCBI Taxonomy" id="562729"/>
    <lineage>
        <taxon>Bacteria</taxon>
        <taxon>Pseudomonadati</taxon>
        <taxon>Pseudomonadota</taxon>
        <taxon>Gammaproteobacteria</taxon>
        <taxon>Chromatiales</taxon>
        <taxon>Chromatiaceae</taxon>
        <taxon>Rheinheimera</taxon>
    </lineage>
</organism>
<feature type="signal peptide" evidence="2">
    <location>
        <begin position="1"/>
        <end position="22"/>
    </location>
</feature>
<dbReference type="Proteomes" id="UP000004374">
    <property type="component" value="Unassembled WGS sequence"/>
</dbReference>
<accession>I1DTU6</accession>
<keyword evidence="2" id="KW-0732">Signal</keyword>
<name>I1DTU6_9GAMM</name>
<dbReference type="EMBL" id="BAFK01000002">
    <property type="protein sequence ID" value="GAB57474.1"/>
    <property type="molecule type" value="Genomic_DNA"/>
</dbReference>
<sequence>MMKTLISLVCVLMVSLSFAVQAKPDQDKSLPPGLAKKLAKGEPLPPGWQKKLAPGQFLAEDYYRRAKVISRPATDGIITVQIEGTIIELFEHSREIVRILDGHR</sequence>
<protein>
    <submittedName>
        <fullName evidence="3">Uncharacterized protein</fullName>
    </submittedName>
</protein>
<dbReference type="AlphaFoldDB" id="I1DTU6"/>
<dbReference type="STRING" id="562729.RNAN_0442"/>
<feature type="region of interest" description="Disordered" evidence="1">
    <location>
        <begin position="24"/>
        <end position="47"/>
    </location>
</feature>
<proteinExistence type="predicted"/>
<dbReference type="Gene3D" id="3.10.450.160">
    <property type="entry name" value="inner membrane protein cigr"/>
    <property type="match status" value="1"/>
</dbReference>
<evidence type="ECO:0000313" key="3">
    <source>
        <dbReference type="EMBL" id="GAB57474.1"/>
    </source>
</evidence>
<evidence type="ECO:0000256" key="2">
    <source>
        <dbReference type="SAM" id="SignalP"/>
    </source>
</evidence>
<reference evidence="3 4" key="1">
    <citation type="journal article" date="2012" name="J. Bacteriol.">
        <title>Genome Sequence of the Protease-Producing Bacterium Rheinheimera nanhaiensis E407-8T, Isolated from Deep-Sea Sediment of the South China Sea.</title>
        <authorList>
            <person name="Zhang X.-Y."/>
            <person name="Zhang Y.-J."/>
            <person name="Qin Q.-L."/>
            <person name="Xie B.-B."/>
            <person name="Chen X.-L."/>
            <person name="Zhou B.-C."/>
            <person name="Zhang Y.-Z."/>
        </authorList>
    </citation>
    <scope>NUCLEOTIDE SEQUENCE [LARGE SCALE GENOMIC DNA]</scope>
    <source>
        <strain evidence="3 4">E407-8</strain>
    </source>
</reference>
<dbReference type="OrthoDB" id="5739345at2"/>